<keyword evidence="5" id="KW-1185">Reference proteome</keyword>
<dbReference type="GeneTree" id="ENSGT01100000263473"/>
<keyword evidence="1" id="KW-1015">Disulfide bond</keyword>
<dbReference type="InterPro" id="IPR016186">
    <property type="entry name" value="C-type_lectin-like/link_sf"/>
</dbReference>
<dbReference type="PROSITE" id="PS00615">
    <property type="entry name" value="C_TYPE_LECTIN_1"/>
    <property type="match status" value="1"/>
</dbReference>
<reference evidence="4" key="3">
    <citation type="submission" date="2025-09" db="UniProtKB">
        <authorList>
            <consortium name="Ensembl"/>
        </authorList>
    </citation>
    <scope>IDENTIFICATION</scope>
</reference>
<protein>
    <recommendedName>
        <fullName evidence="3">C-type lectin domain-containing protein</fullName>
    </recommendedName>
</protein>
<dbReference type="Proteomes" id="UP001501920">
    <property type="component" value="Chromosome 2"/>
</dbReference>
<evidence type="ECO:0000313" key="5">
    <source>
        <dbReference type="Proteomes" id="UP001501920"/>
    </source>
</evidence>
<name>A0AAR2LMB0_PYGNA</name>
<feature type="chain" id="PRO_5043893848" description="C-type lectin domain-containing protein" evidence="2">
    <location>
        <begin position="21"/>
        <end position="310"/>
    </location>
</feature>
<accession>A0AAR2LMB0</accession>
<feature type="domain" description="C-type lectin" evidence="3">
    <location>
        <begin position="137"/>
        <end position="257"/>
    </location>
</feature>
<dbReference type="InterPro" id="IPR018378">
    <property type="entry name" value="C-type_lectin_CS"/>
</dbReference>
<dbReference type="AlphaFoldDB" id="A0AAR2LMB0"/>
<dbReference type="InterPro" id="IPR016187">
    <property type="entry name" value="CTDL_fold"/>
</dbReference>
<dbReference type="SUPFAM" id="SSF56436">
    <property type="entry name" value="C-type lectin-like"/>
    <property type="match status" value="2"/>
</dbReference>
<dbReference type="InterPro" id="IPR001304">
    <property type="entry name" value="C-type_lectin-like"/>
</dbReference>
<proteinExistence type="predicted"/>
<evidence type="ECO:0000313" key="4">
    <source>
        <dbReference type="Ensembl" id="ENSPNAP00000075807.1"/>
    </source>
</evidence>
<evidence type="ECO:0000256" key="2">
    <source>
        <dbReference type="SAM" id="SignalP"/>
    </source>
</evidence>
<evidence type="ECO:0000259" key="3">
    <source>
        <dbReference type="PROSITE" id="PS50041"/>
    </source>
</evidence>
<dbReference type="SMART" id="SM00034">
    <property type="entry name" value="CLECT"/>
    <property type="match status" value="2"/>
</dbReference>
<dbReference type="Gene3D" id="3.10.100.10">
    <property type="entry name" value="Mannose-Binding Protein A, subunit A"/>
    <property type="match status" value="2"/>
</dbReference>
<sequence length="310" mass="36098">MSSALYLVLLFSALWTLSFCGTREFYVVNQDKNWTDAQKYCREKFTDLATVESQEEMNALIAVLNGKTGRFWIGLKLKNENDNNSWIWSDGSNSSYRYWNDKEPNFGRGPMCVELLQGSEYKWNDAGCHNHNKHFVCYKKLPLILINQTKTWREALRYCRENHEDLVSVHTEEIQHWVEKAVYYASTANVWMGLRHTCTLSFWFWVSGVSICYQNWAPGNGTGVEDCSRGERTGAVQSGSKQWVSLPEDQRLNFICTTSEGESKTSVDYNSKDDQRHIRNDSFLILLVSFQSFRTRIRQPLLEQDLHFSQ</sequence>
<keyword evidence="2" id="KW-0732">Signal</keyword>
<dbReference type="PANTHER" id="PTHR45784">
    <property type="entry name" value="C-TYPE LECTIN DOMAIN FAMILY 20 MEMBER A-RELATED"/>
    <property type="match status" value="1"/>
</dbReference>
<dbReference type="Ensembl" id="ENSPNAT00000045192.1">
    <property type="protein sequence ID" value="ENSPNAP00000075807.1"/>
    <property type="gene ID" value="ENSPNAG00000036516.1"/>
</dbReference>
<reference evidence="4" key="2">
    <citation type="submission" date="2025-08" db="UniProtKB">
        <authorList>
            <consortium name="Ensembl"/>
        </authorList>
    </citation>
    <scope>IDENTIFICATION</scope>
</reference>
<evidence type="ECO:0000256" key="1">
    <source>
        <dbReference type="ARBA" id="ARBA00023157"/>
    </source>
</evidence>
<dbReference type="PROSITE" id="PS50041">
    <property type="entry name" value="C_TYPE_LECTIN_2"/>
    <property type="match status" value="2"/>
</dbReference>
<organism evidence="4 5">
    <name type="scientific">Pygocentrus nattereri</name>
    <name type="common">Red-bellied piranha</name>
    <dbReference type="NCBI Taxonomy" id="42514"/>
    <lineage>
        <taxon>Eukaryota</taxon>
        <taxon>Metazoa</taxon>
        <taxon>Chordata</taxon>
        <taxon>Craniata</taxon>
        <taxon>Vertebrata</taxon>
        <taxon>Euteleostomi</taxon>
        <taxon>Actinopterygii</taxon>
        <taxon>Neopterygii</taxon>
        <taxon>Teleostei</taxon>
        <taxon>Ostariophysi</taxon>
        <taxon>Characiformes</taxon>
        <taxon>Characoidei</taxon>
        <taxon>Pygocentrus</taxon>
    </lineage>
</organism>
<dbReference type="CDD" id="cd00037">
    <property type="entry name" value="CLECT"/>
    <property type="match status" value="1"/>
</dbReference>
<dbReference type="PANTHER" id="PTHR45784:SF3">
    <property type="entry name" value="C-TYPE LECTIN DOMAIN FAMILY 4 MEMBER K-LIKE-RELATED"/>
    <property type="match status" value="1"/>
</dbReference>
<dbReference type="Pfam" id="PF00059">
    <property type="entry name" value="Lectin_C"/>
    <property type="match status" value="2"/>
</dbReference>
<reference evidence="4 5" key="1">
    <citation type="submission" date="2020-10" db="EMBL/GenBank/DDBJ databases">
        <title>Pygocentrus nattereri (red-bellied piranha) genome, fPygNat1, primary haplotype.</title>
        <authorList>
            <person name="Myers G."/>
            <person name="Meyer A."/>
            <person name="Karagic N."/>
            <person name="Pippel M."/>
            <person name="Winkler S."/>
            <person name="Tracey A."/>
            <person name="Wood J."/>
            <person name="Formenti G."/>
            <person name="Howe K."/>
            <person name="Fedrigo O."/>
            <person name="Jarvis E.D."/>
        </authorList>
    </citation>
    <scope>NUCLEOTIDE SEQUENCE [LARGE SCALE GENOMIC DNA]</scope>
</reference>
<feature type="signal peptide" evidence="2">
    <location>
        <begin position="1"/>
        <end position="20"/>
    </location>
</feature>
<feature type="domain" description="C-type lectin" evidence="3">
    <location>
        <begin position="20"/>
        <end position="128"/>
    </location>
</feature>